<dbReference type="SUPFAM" id="SSF54427">
    <property type="entry name" value="NTF2-like"/>
    <property type="match status" value="1"/>
</dbReference>
<dbReference type="EMBL" id="JAKLTQ010000002">
    <property type="protein sequence ID" value="MCG2621254.1"/>
    <property type="molecule type" value="Genomic_DNA"/>
</dbReference>
<dbReference type="CDD" id="cd00531">
    <property type="entry name" value="NTF2_like"/>
    <property type="match status" value="1"/>
</dbReference>
<comment type="caution">
    <text evidence="2">The sequence shown here is derived from an EMBL/GenBank/DDBJ whole genome shotgun (WGS) entry which is preliminary data.</text>
</comment>
<dbReference type="RefSeq" id="WP_237818360.1">
    <property type="nucleotide sequence ID" value="NZ_JAKLTQ010000002.1"/>
</dbReference>
<dbReference type="InterPro" id="IPR032710">
    <property type="entry name" value="NTF2-like_dom_sf"/>
</dbReference>
<sequence>MDTVELAAREGIRDLVARYSRLGDSGQLDGLLDLFVEDAVLEFVGKGRPVVHTGRPAIRAAFEQFRADFAARAPGGRPARIYHSVTSHVIDVVDGDHATGDAYVSVIGHQGLLEWGSYQDRYIRTSDGWRFAARRARLDAAADRRL</sequence>
<proteinExistence type="predicted"/>
<evidence type="ECO:0000259" key="1">
    <source>
        <dbReference type="Pfam" id="PF13577"/>
    </source>
</evidence>
<name>A0ABS9L436_9MICC</name>
<reference evidence="2" key="1">
    <citation type="submission" date="2022-01" db="EMBL/GenBank/DDBJ databases">
        <authorList>
            <person name="Jo J.-H."/>
            <person name="Im W.-T."/>
        </authorList>
    </citation>
    <scope>NUCLEOTIDE SEQUENCE</scope>
    <source>
        <strain evidence="2">I2-34</strain>
    </source>
</reference>
<accession>A0ABS9L436</accession>
<dbReference type="Gene3D" id="3.10.450.50">
    <property type="match status" value="1"/>
</dbReference>
<organism evidence="2 3">
    <name type="scientific">Arthrobacter hankyongi</name>
    <dbReference type="NCBI Taxonomy" id="2904801"/>
    <lineage>
        <taxon>Bacteria</taxon>
        <taxon>Bacillati</taxon>
        <taxon>Actinomycetota</taxon>
        <taxon>Actinomycetes</taxon>
        <taxon>Micrococcales</taxon>
        <taxon>Micrococcaceae</taxon>
        <taxon>Arthrobacter</taxon>
    </lineage>
</organism>
<feature type="domain" description="SnoaL-like" evidence="1">
    <location>
        <begin position="5"/>
        <end position="135"/>
    </location>
</feature>
<evidence type="ECO:0000313" key="2">
    <source>
        <dbReference type="EMBL" id="MCG2621254.1"/>
    </source>
</evidence>
<dbReference type="InterPro" id="IPR037401">
    <property type="entry name" value="SnoaL-like"/>
</dbReference>
<gene>
    <name evidence="2" type="ORF">LVY72_04920</name>
</gene>
<keyword evidence="3" id="KW-1185">Reference proteome</keyword>
<evidence type="ECO:0000313" key="3">
    <source>
        <dbReference type="Proteomes" id="UP001165368"/>
    </source>
</evidence>
<protein>
    <submittedName>
        <fullName evidence="2">Nuclear transport factor 2 family protein</fullName>
    </submittedName>
</protein>
<dbReference type="Proteomes" id="UP001165368">
    <property type="component" value="Unassembled WGS sequence"/>
</dbReference>
<dbReference type="Pfam" id="PF13577">
    <property type="entry name" value="SnoaL_4"/>
    <property type="match status" value="1"/>
</dbReference>